<evidence type="ECO:0000256" key="3">
    <source>
        <dbReference type="ARBA" id="ARBA00022448"/>
    </source>
</evidence>
<keyword evidence="11 12" id="KW-0472">Membrane</keyword>
<dbReference type="InterPro" id="IPR000516">
    <property type="entry name" value="Ni-dep_Hydgase_cyt-B"/>
</dbReference>
<evidence type="ECO:0000256" key="12">
    <source>
        <dbReference type="SAM" id="Phobius"/>
    </source>
</evidence>
<feature type="domain" description="Cytochrome b561 bacterial/Ni-hydrogenase" evidence="13">
    <location>
        <begin position="12"/>
        <end position="201"/>
    </location>
</feature>
<gene>
    <name evidence="14" type="ORF">HNQ41_001496</name>
</gene>
<comment type="caution">
    <text evidence="14">The sequence shown here is derived from an EMBL/GenBank/DDBJ whole genome shotgun (WGS) entry which is preliminary data.</text>
</comment>
<sequence>MSNKTKANRILRHPVSNRVVHWLTAFSIVMLIITGLGQLPLYGRYLLVQPPGTQWLTNYEATLLVHYIFAILLLFIVTYHLIYHLIRKEFDILPRKGDVKGSIAILKAMILRKKEPPSDKYLPEQRLTYAYFFVAIGLAVVTGVIKVIKNVIGVQASDGVLLWAAQLHNLATVLIIVGVIMHLGAFIVKENRKLLSGMFTGYVDKHYVKERHTHWYKRIKHKDKKFDV</sequence>
<evidence type="ECO:0000256" key="7">
    <source>
        <dbReference type="ARBA" id="ARBA00022723"/>
    </source>
</evidence>
<evidence type="ECO:0000256" key="6">
    <source>
        <dbReference type="ARBA" id="ARBA00022692"/>
    </source>
</evidence>
<dbReference type="InterPro" id="IPR016174">
    <property type="entry name" value="Di-haem_cyt_TM"/>
</dbReference>
<dbReference type="InterPro" id="IPR011577">
    <property type="entry name" value="Cyt_b561_bac/Ni-Hgenase"/>
</dbReference>
<keyword evidence="10" id="KW-0408">Iron</keyword>
<keyword evidence="3" id="KW-0813">Transport</keyword>
<evidence type="ECO:0000256" key="1">
    <source>
        <dbReference type="ARBA" id="ARBA00004651"/>
    </source>
</evidence>
<accession>A0A840QPT0</accession>
<dbReference type="RefSeq" id="WP_184663773.1">
    <property type="nucleotide sequence ID" value="NZ_JACHHB010000005.1"/>
</dbReference>
<feature type="transmembrane region" description="Helical" evidence="12">
    <location>
        <begin position="63"/>
        <end position="86"/>
    </location>
</feature>
<keyword evidence="6 12" id="KW-0812">Transmembrane</keyword>
<evidence type="ECO:0000256" key="11">
    <source>
        <dbReference type="ARBA" id="ARBA00023136"/>
    </source>
</evidence>
<name>A0A840QPT0_9BACI</name>
<protein>
    <submittedName>
        <fullName evidence="14">Formate dehydrogenase gamma subunit</fullName>
    </submittedName>
</protein>
<feature type="transmembrane region" description="Helical" evidence="12">
    <location>
        <begin position="129"/>
        <end position="148"/>
    </location>
</feature>
<dbReference type="AlphaFoldDB" id="A0A840QPT0"/>
<evidence type="ECO:0000313" key="15">
    <source>
        <dbReference type="Proteomes" id="UP000551878"/>
    </source>
</evidence>
<evidence type="ECO:0000259" key="13">
    <source>
        <dbReference type="Pfam" id="PF01292"/>
    </source>
</evidence>
<dbReference type="Gene3D" id="1.20.950.20">
    <property type="entry name" value="Transmembrane di-heme cytochromes, Chain C"/>
    <property type="match status" value="1"/>
</dbReference>
<dbReference type="Proteomes" id="UP000551878">
    <property type="component" value="Unassembled WGS sequence"/>
</dbReference>
<keyword evidence="8" id="KW-0249">Electron transport</keyword>
<evidence type="ECO:0000313" key="14">
    <source>
        <dbReference type="EMBL" id="MBB5173327.1"/>
    </source>
</evidence>
<evidence type="ECO:0000256" key="2">
    <source>
        <dbReference type="ARBA" id="ARBA00008622"/>
    </source>
</evidence>
<dbReference type="SUPFAM" id="SSF81342">
    <property type="entry name" value="Transmembrane di-heme cytochromes"/>
    <property type="match status" value="1"/>
</dbReference>
<dbReference type="GO" id="GO:0022904">
    <property type="term" value="P:respiratory electron transport chain"/>
    <property type="evidence" value="ECO:0007669"/>
    <property type="project" value="InterPro"/>
</dbReference>
<feature type="transmembrane region" description="Helical" evidence="12">
    <location>
        <begin position="20"/>
        <end position="43"/>
    </location>
</feature>
<reference evidence="14 15" key="1">
    <citation type="submission" date="2020-08" db="EMBL/GenBank/DDBJ databases">
        <title>Genomic Encyclopedia of Type Strains, Phase IV (KMG-IV): sequencing the most valuable type-strain genomes for metagenomic binning, comparative biology and taxonomic classification.</title>
        <authorList>
            <person name="Goeker M."/>
        </authorList>
    </citation>
    <scope>NUCLEOTIDE SEQUENCE [LARGE SCALE GENOMIC DNA]</scope>
    <source>
        <strain evidence="14 15">DSM 24696</strain>
    </source>
</reference>
<dbReference type="EMBL" id="JACHHB010000005">
    <property type="protein sequence ID" value="MBB5173327.1"/>
    <property type="molecule type" value="Genomic_DNA"/>
</dbReference>
<feature type="transmembrane region" description="Helical" evidence="12">
    <location>
        <begin position="168"/>
        <end position="188"/>
    </location>
</feature>
<keyword evidence="5" id="KW-0349">Heme</keyword>
<comment type="subcellular location">
    <subcellularLocation>
        <location evidence="1">Cell membrane</location>
        <topology evidence="1">Multi-pass membrane protein</topology>
    </subcellularLocation>
</comment>
<dbReference type="Pfam" id="PF01292">
    <property type="entry name" value="Ni_hydr_CYTB"/>
    <property type="match status" value="1"/>
</dbReference>
<dbReference type="GO" id="GO:0009055">
    <property type="term" value="F:electron transfer activity"/>
    <property type="evidence" value="ECO:0007669"/>
    <property type="project" value="InterPro"/>
</dbReference>
<evidence type="ECO:0000256" key="10">
    <source>
        <dbReference type="ARBA" id="ARBA00023004"/>
    </source>
</evidence>
<comment type="similarity">
    <text evidence="2">Belongs to the HupC/HyaC/HydC family.</text>
</comment>
<organism evidence="14 15">
    <name type="scientific">Texcoconibacillus texcoconensis</name>
    <dbReference type="NCBI Taxonomy" id="1095777"/>
    <lineage>
        <taxon>Bacteria</taxon>
        <taxon>Bacillati</taxon>
        <taxon>Bacillota</taxon>
        <taxon>Bacilli</taxon>
        <taxon>Bacillales</taxon>
        <taxon>Bacillaceae</taxon>
        <taxon>Texcoconibacillus</taxon>
    </lineage>
</organism>
<evidence type="ECO:0000256" key="4">
    <source>
        <dbReference type="ARBA" id="ARBA00022475"/>
    </source>
</evidence>
<evidence type="ECO:0000256" key="8">
    <source>
        <dbReference type="ARBA" id="ARBA00022982"/>
    </source>
</evidence>
<evidence type="ECO:0000256" key="9">
    <source>
        <dbReference type="ARBA" id="ARBA00022989"/>
    </source>
</evidence>
<keyword evidence="9 12" id="KW-1133">Transmembrane helix</keyword>
<keyword evidence="4" id="KW-1003">Cell membrane</keyword>
<dbReference type="GO" id="GO:0005886">
    <property type="term" value="C:plasma membrane"/>
    <property type="evidence" value="ECO:0007669"/>
    <property type="project" value="UniProtKB-SubCell"/>
</dbReference>
<dbReference type="InterPro" id="IPR051542">
    <property type="entry name" value="Hydrogenase_cytochrome"/>
</dbReference>
<proteinExistence type="inferred from homology"/>
<keyword evidence="15" id="KW-1185">Reference proteome</keyword>
<dbReference type="PROSITE" id="PS00882">
    <property type="entry name" value="NI_HGENASE_CYTB_1"/>
    <property type="match status" value="1"/>
</dbReference>
<dbReference type="GO" id="GO:0020037">
    <property type="term" value="F:heme binding"/>
    <property type="evidence" value="ECO:0007669"/>
    <property type="project" value="TreeGrafter"/>
</dbReference>
<dbReference type="PANTHER" id="PTHR30485:SF1">
    <property type="entry name" value="CYTOCHROME YDHU-RELATED"/>
    <property type="match status" value="1"/>
</dbReference>
<dbReference type="GO" id="GO:0005506">
    <property type="term" value="F:iron ion binding"/>
    <property type="evidence" value="ECO:0007669"/>
    <property type="project" value="InterPro"/>
</dbReference>
<keyword evidence="7" id="KW-0479">Metal-binding</keyword>
<evidence type="ECO:0000256" key="5">
    <source>
        <dbReference type="ARBA" id="ARBA00022617"/>
    </source>
</evidence>
<dbReference type="PANTHER" id="PTHR30485">
    <property type="entry name" value="NI/FE-HYDROGENASE 1 B-TYPE CYTOCHROME SUBUNIT"/>
    <property type="match status" value="1"/>
</dbReference>